<dbReference type="WBParaSite" id="DME_0000067101-mRNA-1">
    <property type="protein sequence ID" value="DME_0000067101-mRNA-1"/>
    <property type="gene ID" value="DME_0000067101"/>
</dbReference>
<protein>
    <submittedName>
        <fullName evidence="5">COesterase domain-containing protein</fullName>
    </submittedName>
</protein>
<gene>
    <name evidence="2" type="ORF">DME_LOCUS5031</name>
</gene>
<evidence type="ECO:0000313" key="5">
    <source>
        <dbReference type="WBParaSite" id="DME_0000067101-mRNA-1"/>
    </source>
</evidence>
<dbReference type="EMBL" id="UYYG01001151">
    <property type="protein sequence ID" value="VDN55058.1"/>
    <property type="molecule type" value="Genomic_DNA"/>
</dbReference>
<dbReference type="Proteomes" id="UP000038040">
    <property type="component" value="Unplaced"/>
</dbReference>
<accession>A0A0N4U202</accession>
<evidence type="ECO:0000313" key="4">
    <source>
        <dbReference type="Proteomes" id="UP000274756"/>
    </source>
</evidence>
<evidence type="ECO:0000256" key="1">
    <source>
        <dbReference type="SAM" id="SignalP"/>
    </source>
</evidence>
<keyword evidence="4" id="KW-1185">Reference proteome</keyword>
<dbReference type="AlphaFoldDB" id="A0A0N4U202"/>
<keyword evidence="1" id="KW-0732">Signal</keyword>
<sequence length="77" mass="8775">MISSVIFFLISLSYVHLEIQREFNVSESVPRGHVIGYVNNSATIGVQPNYYIIFPDGIADVDKVSMKFIIFSYSRIK</sequence>
<reference evidence="2 4" key="2">
    <citation type="submission" date="2018-11" db="EMBL/GenBank/DDBJ databases">
        <authorList>
            <consortium name="Pathogen Informatics"/>
        </authorList>
    </citation>
    <scope>NUCLEOTIDE SEQUENCE [LARGE SCALE GENOMIC DNA]</scope>
</reference>
<evidence type="ECO:0000313" key="3">
    <source>
        <dbReference type="Proteomes" id="UP000038040"/>
    </source>
</evidence>
<proteinExistence type="predicted"/>
<reference evidence="5" key="1">
    <citation type="submission" date="2017-02" db="UniProtKB">
        <authorList>
            <consortium name="WormBaseParasite"/>
        </authorList>
    </citation>
    <scope>IDENTIFICATION</scope>
</reference>
<evidence type="ECO:0000313" key="2">
    <source>
        <dbReference type="EMBL" id="VDN55058.1"/>
    </source>
</evidence>
<feature type="signal peptide" evidence="1">
    <location>
        <begin position="1"/>
        <end position="17"/>
    </location>
</feature>
<dbReference type="Proteomes" id="UP000274756">
    <property type="component" value="Unassembled WGS sequence"/>
</dbReference>
<feature type="chain" id="PRO_5041081238" evidence="1">
    <location>
        <begin position="18"/>
        <end position="77"/>
    </location>
</feature>
<organism evidence="3 5">
    <name type="scientific">Dracunculus medinensis</name>
    <name type="common">Guinea worm</name>
    <dbReference type="NCBI Taxonomy" id="318479"/>
    <lineage>
        <taxon>Eukaryota</taxon>
        <taxon>Metazoa</taxon>
        <taxon>Ecdysozoa</taxon>
        <taxon>Nematoda</taxon>
        <taxon>Chromadorea</taxon>
        <taxon>Rhabditida</taxon>
        <taxon>Spirurina</taxon>
        <taxon>Dracunculoidea</taxon>
        <taxon>Dracunculidae</taxon>
        <taxon>Dracunculus</taxon>
    </lineage>
</organism>
<name>A0A0N4U202_DRAME</name>